<feature type="compositionally biased region" description="Low complexity" evidence="1">
    <location>
        <begin position="1"/>
        <end position="26"/>
    </location>
</feature>
<evidence type="ECO:0000313" key="2">
    <source>
        <dbReference type="Proteomes" id="UP000095280"/>
    </source>
</evidence>
<organism evidence="2 3">
    <name type="scientific">Macrostomum lignano</name>
    <dbReference type="NCBI Taxonomy" id="282301"/>
    <lineage>
        <taxon>Eukaryota</taxon>
        <taxon>Metazoa</taxon>
        <taxon>Spiralia</taxon>
        <taxon>Lophotrochozoa</taxon>
        <taxon>Platyhelminthes</taxon>
        <taxon>Rhabditophora</taxon>
        <taxon>Macrostomorpha</taxon>
        <taxon>Macrostomida</taxon>
        <taxon>Macrostomidae</taxon>
        <taxon>Macrostomum</taxon>
    </lineage>
</organism>
<proteinExistence type="predicted"/>
<evidence type="ECO:0000256" key="1">
    <source>
        <dbReference type="SAM" id="MobiDB-lite"/>
    </source>
</evidence>
<dbReference type="AlphaFoldDB" id="A0A1I8IZE0"/>
<sequence length="178" mass="18995">SAAEHSAAAEPSLAAEHSAAAEPSLAAEERPALRLRIRLPASDAPEVVTEGLGLEADSETLVDSLFPLHSTELDVGIDEPTIELELSTVLEEEEEAFVVVEEGSQKGKATLISNLGFTFVRNCSASVIESGGTFTNNRAEHNHFAPGVTAEQVALWRDLKADGKRQLFHPAAEIVEAR</sequence>
<protein>
    <submittedName>
        <fullName evidence="3">NAF domain-containing protein</fullName>
    </submittedName>
</protein>
<name>A0A1I8IZE0_9PLAT</name>
<dbReference type="Proteomes" id="UP000095280">
    <property type="component" value="Unplaced"/>
</dbReference>
<dbReference type="WBParaSite" id="maker-uti_cns_0045401-snap-gene-1.17-mRNA-1">
    <property type="protein sequence ID" value="maker-uti_cns_0045401-snap-gene-1.17-mRNA-1"/>
    <property type="gene ID" value="maker-uti_cns_0045401-snap-gene-1.17"/>
</dbReference>
<reference evidence="3" key="1">
    <citation type="submission" date="2016-11" db="UniProtKB">
        <authorList>
            <consortium name="WormBaseParasite"/>
        </authorList>
    </citation>
    <scope>IDENTIFICATION</scope>
</reference>
<keyword evidence="2" id="KW-1185">Reference proteome</keyword>
<evidence type="ECO:0000313" key="3">
    <source>
        <dbReference type="WBParaSite" id="maker-uti_cns_0045401-snap-gene-1.17-mRNA-1"/>
    </source>
</evidence>
<feature type="region of interest" description="Disordered" evidence="1">
    <location>
        <begin position="1"/>
        <end position="27"/>
    </location>
</feature>
<accession>A0A1I8IZE0</accession>